<dbReference type="GO" id="GO:0016846">
    <property type="term" value="F:carbon-sulfur lyase activity"/>
    <property type="evidence" value="ECO:0007669"/>
    <property type="project" value="TreeGrafter"/>
</dbReference>
<protein>
    <recommendedName>
        <fullName evidence="3">O-succinylhomoserine sulfhydrylase</fullName>
        <shortName evidence="3">OSH sulfhydrylase</shortName>
        <shortName evidence="3">OSHS sulfhydrylase</shortName>
        <ecNumber evidence="3">2.5.1.-</ecNumber>
    </recommendedName>
</protein>
<keyword evidence="3" id="KW-0486">Methionine biosynthesis</keyword>
<evidence type="ECO:0000313" key="6">
    <source>
        <dbReference type="EMBL" id="QHI96350.1"/>
    </source>
</evidence>
<comment type="similarity">
    <text evidence="3">Belongs to the trans-sulfuration enzymes family. MetZ subfamily.</text>
</comment>
<dbReference type="Proteomes" id="UP000463975">
    <property type="component" value="Chromosome"/>
</dbReference>
<dbReference type="InterPro" id="IPR006234">
    <property type="entry name" value="O-succ-hSer_sulfhydrylase"/>
</dbReference>
<keyword evidence="6" id="KW-0032">Aminotransferase</keyword>
<dbReference type="GO" id="GO:0016765">
    <property type="term" value="F:transferase activity, transferring alkyl or aryl (other than methyl) groups"/>
    <property type="evidence" value="ECO:0007669"/>
    <property type="project" value="UniProtKB-UniRule"/>
</dbReference>
<comment type="function">
    <text evidence="3">Catalyzes the formation of L-homocysteine from O-succinyl-L-homoserine (OSHS) and hydrogen sulfide.</text>
</comment>
<dbReference type="GO" id="GO:0030170">
    <property type="term" value="F:pyridoxal phosphate binding"/>
    <property type="evidence" value="ECO:0007669"/>
    <property type="project" value="UniProtKB-UniRule"/>
</dbReference>
<dbReference type="PANTHER" id="PTHR11808:SF80">
    <property type="entry name" value="CYSTATHIONINE GAMMA-LYASE"/>
    <property type="match status" value="1"/>
</dbReference>
<dbReference type="FunFam" id="3.40.640.10:FF:000046">
    <property type="entry name" value="Cystathionine gamma-lyase"/>
    <property type="match status" value="1"/>
</dbReference>
<dbReference type="EMBL" id="CP047652">
    <property type="protein sequence ID" value="QHI96350.1"/>
    <property type="molecule type" value="Genomic_DNA"/>
</dbReference>
<dbReference type="Pfam" id="PF01053">
    <property type="entry name" value="Cys_Met_Meta_PP"/>
    <property type="match status" value="1"/>
</dbReference>
<evidence type="ECO:0000256" key="3">
    <source>
        <dbReference type="HAMAP-Rule" id="MF_02056"/>
    </source>
</evidence>
<sequence>MEGFLMSQFPKQTKTDSAWRLATQLLHNAPNRTVHGETSEALFMTSGYVYDSAEQAAATFEGTIEHYQYSRYGNPTVDTLQERLALLEGAEACLTMSSGMGAVSCALLSHVKSGDRVVAAKALFGSTHWLLTHLLPSYGVETVLIDGLDEAAWKDALSFPTKAVLIETPSNPMLDVLDIRKISEYAHKAGAVLMVDNVFATPVGQRPLALGADVVIYSCTKHLDGQGRTLGGAVLGSHQWITETLQPFVRNTGNSLSPFNAWVLLKGLETLDLRARTMAQNAASVADALAEMPGVKNVRYIGRADHPQRELAKKQMRDGGSLIAFEVVNGQKGAFACMNAFSIIAISNNLGDARSLATHPATTTHKKISAEERAELGISDGVIRLSIGLEDPQDLIEELKQATDAALKI</sequence>
<keyword evidence="7" id="KW-1185">Reference proteome</keyword>
<dbReference type="InterPro" id="IPR015422">
    <property type="entry name" value="PyrdxlP-dep_Trfase_small"/>
</dbReference>
<comment type="catalytic activity">
    <reaction evidence="3">
        <text>O-succinyl-L-homoserine + hydrogen sulfide = L-homocysteine + succinate</text>
        <dbReference type="Rhea" id="RHEA:27826"/>
        <dbReference type="ChEBI" id="CHEBI:29919"/>
        <dbReference type="ChEBI" id="CHEBI:30031"/>
        <dbReference type="ChEBI" id="CHEBI:57661"/>
        <dbReference type="ChEBI" id="CHEBI:58199"/>
    </reaction>
</comment>
<comment type="subunit">
    <text evidence="3">Homotetramer.</text>
</comment>
<dbReference type="EC" id="2.5.1.-" evidence="3"/>
<dbReference type="KEGG" id="bomb:GT348_02130"/>
<keyword evidence="3 6" id="KW-0808">Transferase</keyword>
<keyword evidence="2 3" id="KW-0663">Pyridoxal phosphate</keyword>
<comment type="cofactor">
    <cofactor evidence="1 3 5">
        <name>pyridoxal 5'-phosphate</name>
        <dbReference type="ChEBI" id="CHEBI:597326"/>
    </cofactor>
</comment>
<dbReference type="Gene3D" id="3.40.640.10">
    <property type="entry name" value="Type I PLP-dependent aspartate aminotransferase-like (Major domain)"/>
    <property type="match status" value="1"/>
</dbReference>
<dbReference type="HAMAP" id="MF_02056">
    <property type="entry name" value="MetZ"/>
    <property type="match status" value="1"/>
</dbReference>
<dbReference type="PANTHER" id="PTHR11808">
    <property type="entry name" value="TRANS-SULFURATION ENZYME FAMILY MEMBER"/>
    <property type="match status" value="1"/>
</dbReference>
<dbReference type="InterPro" id="IPR015424">
    <property type="entry name" value="PyrdxlP-dep_Trfase"/>
</dbReference>
<organism evidence="6 7">
    <name type="scientific">Aristophania vespae</name>
    <dbReference type="NCBI Taxonomy" id="2697033"/>
    <lineage>
        <taxon>Bacteria</taxon>
        <taxon>Pseudomonadati</taxon>
        <taxon>Pseudomonadota</taxon>
        <taxon>Alphaproteobacteria</taxon>
        <taxon>Acetobacterales</taxon>
        <taxon>Acetobacteraceae</taxon>
        <taxon>Aristophania</taxon>
    </lineage>
</organism>
<evidence type="ECO:0000256" key="4">
    <source>
        <dbReference type="PIRSR" id="PIRSR001434-2"/>
    </source>
</evidence>
<reference evidence="6 7" key="1">
    <citation type="submission" date="2020-01" db="EMBL/GenBank/DDBJ databases">
        <title>Genome sequencing of strain KACC 21507.</title>
        <authorList>
            <person name="Heo J."/>
            <person name="Kim S.-J."/>
            <person name="Kim J.-S."/>
            <person name="Hong S.-B."/>
            <person name="Kwon S.-W."/>
        </authorList>
    </citation>
    <scope>NUCLEOTIDE SEQUENCE [LARGE SCALE GENOMIC DNA]</scope>
    <source>
        <strain evidence="6 7">KACC 21507</strain>
    </source>
</reference>
<dbReference type="GO" id="GO:0008483">
    <property type="term" value="F:transaminase activity"/>
    <property type="evidence" value="ECO:0007669"/>
    <property type="project" value="UniProtKB-KW"/>
</dbReference>
<dbReference type="PIRSF" id="PIRSF001434">
    <property type="entry name" value="CGS"/>
    <property type="match status" value="1"/>
</dbReference>
<evidence type="ECO:0000313" key="7">
    <source>
        <dbReference type="Proteomes" id="UP000463975"/>
    </source>
</evidence>
<gene>
    <name evidence="3" type="primary">metZ</name>
    <name evidence="6" type="ORF">GT348_02130</name>
</gene>
<evidence type="ECO:0000256" key="1">
    <source>
        <dbReference type="ARBA" id="ARBA00001933"/>
    </source>
</evidence>
<dbReference type="GO" id="GO:0071268">
    <property type="term" value="P:homocysteine biosynthetic process"/>
    <property type="evidence" value="ECO:0007669"/>
    <property type="project" value="InterPro"/>
</dbReference>
<dbReference type="SUPFAM" id="SSF53383">
    <property type="entry name" value="PLP-dependent transferases"/>
    <property type="match status" value="1"/>
</dbReference>
<dbReference type="GO" id="GO:0019346">
    <property type="term" value="P:transsulfuration"/>
    <property type="evidence" value="ECO:0007669"/>
    <property type="project" value="InterPro"/>
</dbReference>
<dbReference type="GO" id="GO:0071266">
    <property type="term" value="P:'de novo' L-methionine biosynthetic process"/>
    <property type="evidence" value="ECO:0007669"/>
    <property type="project" value="UniProtKB-UniRule"/>
</dbReference>
<dbReference type="CDD" id="cd00614">
    <property type="entry name" value="CGS_like"/>
    <property type="match status" value="1"/>
</dbReference>
<dbReference type="InterPro" id="IPR015421">
    <property type="entry name" value="PyrdxlP-dep_Trfase_major"/>
</dbReference>
<evidence type="ECO:0000256" key="5">
    <source>
        <dbReference type="RuleBase" id="RU362118"/>
    </source>
</evidence>
<comment type="pathway">
    <text evidence="3">Amino-acid biosynthesis; L-methionine biosynthesis via de novo pathway; L-homocysteine from O-succinyl-L-homoserine: step 1/1.</text>
</comment>
<evidence type="ECO:0000256" key="2">
    <source>
        <dbReference type="ARBA" id="ARBA00022898"/>
    </source>
</evidence>
<keyword evidence="3" id="KW-0028">Amino-acid biosynthesis</keyword>
<accession>A0A6P1NIJ6</accession>
<dbReference type="InterPro" id="IPR000277">
    <property type="entry name" value="Cys/Met-Metab_PyrdxlP-dep_enz"/>
</dbReference>
<name>A0A6P1NIJ6_9PROT</name>
<dbReference type="Gene3D" id="3.90.1150.10">
    <property type="entry name" value="Aspartate Aminotransferase, domain 1"/>
    <property type="match status" value="1"/>
</dbReference>
<dbReference type="UniPathway" id="UPA00051">
    <property type="reaction ID" value="UER00449"/>
</dbReference>
<feature type="modified residue" description="N6-(pyridoxal phosphate)lysine" evidence="3 4">
    <location>
        <position position="221"/>
    </location>
</feature>
<dbReference type="AlphaFoldDB" id="A0A6P1NIJ6"/>
<proteinExistence type="inferred from homology"/>
<dbReference type="GO" id="GO:0005737">
    <property type="term" value="C:cytoplasm"/>
    <property type="evidence" value="ECO:0007669"/>
    <property type="project" value="TreeGrafter"/>
</dbReference>